<proteinExistence type="predicted"/>
<organism evidence="4 5">
    <name type="scientific">Polystyrenella longa</name>
    <dbReference type="NCBI Taxonomy" id="2528007"/>
    <lineage>
        <taxon>Bacteria</taxon>
        <taxon>Pseudomonadati</taxon>
        <taxon>Planctomycetota</taxon>
        <taxon>Planctomycetia</taxon>
        <taxon>Planctomycetales</taxon>
        <taxon>Planctomycetaceae</taxon>
        <taxon>Polystyrenella</taxon>
    </lineage>
</organism>
<dbReference type="SUPFAM" id="SSF53756">
    <property type="entry name" value="UDP-Glycosyltransferase/glycogen phosphorylase"/>
    <property type="match status" value="1"/>
</dbReference>
<accession>A0A518CRS7</accession>
<feature type="domain" description="Glycosyltransferase subfamily 4-like N-terminal" evidence="3">
    <location>
        <begin position="20"/>
        <end position="188"/>
    </location>
</feature>
<dbReference type="Pfam" id="PF13439">
    <property type="entry name" value="Glyco_transf_4"/>
    <property type="match status" value="1"/>
</dbReference>
<evidence type="ECO:0000313" key="5">
    <source>
        <dbReference type="Proteomes" id="UP000317178"/>
    </source>
</evidence>
<dbReference type="EC" id="2.4.1.250" evidence="4"/>
<protein>
    <submittedName>
        <fullName evidence="4">D-inositol 3-phosphate glycosyltransferase</fullName>
        <ecNumber evidence="4">2.4.1.250</ecNumber>
    </submittedName>
</protein>
<keyword evidence="1 4" id="KW-0808">Transferase</keyword>
<dbReference type="RefSeq" id="WP_144997674.1">
    <property type="nucleotide sequence ID" value="NZ_CP036281.1"/>
</dbReference>
<evidence type="ECO:0000259" key="2">
    <source>
        <dbReference type="Pfam" id="PF00534"/>
    </source>
</evidence>
<evidence type="ECO:0000259" key="3">
    <source>
        <dbReference type="Pfam" id="PF13439"/>
    </source>
</evidence>
<gene>
    <name evidence="4" type="primary">mshA_3</name>
    <name evidence="4" type="ORF">Pla110_36690</name>
</gene>
<dbReference type="Gene3D" id="3.40.50.2000">
    <property type="entry name" value="Glycogen Phosphorylase B"/>
    <property type="match status" value="2"/>
</dbReference>
<evidence type="ECO:0000313" key="4">
    <source>
        <dbReference type="EMBL" id="QDU81918.1"/>
    </source>
</evidence>
<evidence type="ECO:0000256" key="1">
    <source>
        <dbReference type="ARBA" id="ARBA00022679"/>
    </source>
</evidence>
<dbReference type="GO" id="GO:0102710">
    <property type="term" value="F:D-inositol-3-phosphate glycosyltransferase activity"/>
    <property type="evidence" value="ECO:0007669"/>
    <property type="project" value="UniProtKB-EC"/>
</dbReference>
<dbReference type="KEGG" id="plon:Pla110_36690"/>
<reference evidence="4 5" key="1">
    <citation type="submission" date="2019-02" db="EMBL/GenBank/DDBJ databases">
        <title>Deep-cultivation of Planctomycetes and their phenomic and genomic characterization uncovers novel biology.</title>
        <authorList>
            <person name="Wiegand S."/>
            <person name="Jogler M."/>
            <person name="Boedeker C."/>
            <person name="Pinto D."/>
            <person name="Vollmers J."/>
            <person name="Rivas-Marin E."/>
            <person name="Kohn T."/>
            <person name="Peeters S.H."/>
            <person name="Heuer A."/>
            <person name="Rast P."/>
            <person name="Oberbeckmann S."/>
            <person name="Bunk B."/>
            <person name="Jeske O."/>
            <person name="Meyerdierks A."/>
            <person name="Storesund J.E."/>
            <person name="Kallscheuer N."/>
            <person name="Luecker S."/>
            <person name="Lage O.M."/>
            <person name="Pohl T."/>
            <person name="Merkel B.J."/>
            <person name="Hornburger P."/>
            <person name="Mueller R.-W."/>
            <person name="Bruemmer F."/>
            <person name="Labrenz M."/>
            <person name="Spormann A.M."/>
            <person name="Op den Camp H."/>
            <person name="Overmann J."/>
            <person name="Amann R."/>
            <person name="Jetten M.S.M."/>
            <person name="Mascher T."/>
            <person name="Medema M.H."/>
            <person name="Devos D.P."/>
            <person name="Kaster A.-K."/>
            <person name="Ovreas L."/>
            <person name="Rohde M."/>
            <person name="Galperin M.Y."/>
            <person name="Jogler C."/>
        </authorList>
    </citation>
    <scope>NUCLEOTIDE SEQUENCE [LARGE SCALE GENOMIC DNA]</scope>
    <source>
        <strain evidence="4 5">Pla110</strain>
    </source>
</reference>
<keyword evidence="5" id="KW-1185">Reference proteome</keyword>
<dbReference type="Proteomes" id="UP000317178">
    <property type="component" value="Chromosome"/>
</dbReference>
<dbReference type="EMBL" id="CP036281">
    <property type="protein sequence ID" value="QDU81918.1"/>
    <property type="molecule type" value="Genomic_DNA"/>
</dbReference>
<dbReference type="OrthoDB" id="283384at2"/>
<name>A0A518CRS7_9PLAN</name>
<dbReference type="PANTHER" id="PTHR46401:SF2">
    <property type="entry name" value="GLYCOSYLTRANSFERASE WBBK-RELATED"/>
    <property type="match status" value="1"/>
</dbReference>
<keyword evidence="4" id="KW-0328">Glycosyltransferase</keyword>
<dbReference type="InterPro" id="IPR028098">
    <property type="entry name" value="Glyco_trans_4-like_N"/>
</dbReference>
<dbReference type="CDD" id="cd03809">
    <property type="entry name" value="GT4_MtfB-like"/>
    <property type="match status" value="1"/>
</dbReference>
<dbReference type="PANTHER" id="PTHR46401">
    <property type="entry name" value="GLYCOSYLTRANSFERASE WBBK-RELATED"/>
    <property type="match status" value="1"/>
</dbReference>
<sequence length="391" mass="45344">MLSPIKIGINAVYLDPNRRGGAETYVRQLVNQLITRPTVELERLQFVLFVSQDSEFINHPGLRNQSRIELVVTPVQANKKFQRIGWEQVYFPRLLNQHQLELMHFPYGTMSVRYKRASIVTVHDTLRFCFPEQMPRSQRLYRSWNERALRRNNVHAIAVSHADAQIAREQLKIPPDRMSVIYHGVNPEFGELNRASTGRWTEKLTAPQLLWIGRPYIRKNVELLIRVVHQLEAIFGLQPQLKLVGIESADRRRMEKQIERTDAAELIELSPPVPHREVPELLRQADFFLYPSLYESFGIPVLEALAIGLPTICADIAPFRELYGDGIITCSGSSPNAWAKVIKELCDQPEQRQQLSERGVRRAAEFSWKKCIDEHLELYQRLTCPKEYESQ</sequence>
<feature type="domain" description="Glycosyl transferase family 1" evidence="2">
    <location>
        <begin position="202"/>
        <end position="359"/>
    </location>
</feature>
<dbReference type="Pfam" id="PF00534">
    <property type="entry name" value="Glycos_transf_1"/>
    <property type="match status" value="1"/>
</dbReference>
<dbReference type="GO" id="GO:0009103">
    <property type="term" value="P:lipopolysaccharide biosynthetic process"/>
    <property type="evidence" value="ECO:0007669"/>
    <property type="project" value="TreeGrafter"/>
</dbReference>
<dbReference type="AlphaFoldDB" id="A0A518CRS7"/>
<dbReference type="InterPro" id="IPR001296">
    <property type="entry name" value="Glyco_trans_1"/>
</dbReference>